<dbReference type="GO" id="GO:0008170">
    <property type="term" value="F:N-methyltransferase activity"/>
    <property type="evidence" value="ECO:0007669"/>
    <property type="project" value="InterPro"/>
</dbReference>
<dbReference type="PRINTS" id="PR00507">
    <property type="entry name" value="N12N6MTFRASE"/>
</dbReference>
<dbReference type="InterPro" id="IPR029464">
    <property type="entry name" value="HSDR_N"/>
</dbReference>
<dbReference type="PANTHER" id="PTHR42998:SF1">
    <property type="entry name" value="TYPE I RESTRICTION ENZYME HINDI METHYLASE SUBUNIT"/>
    <property type="match status" value="1"/>
</dbReference>
<dbReference type="SUPFAM" id="SSF53335">
    <property type="entry name" value="S-adenosyl-L-methionine-dependent methyltransferases"/>
    <property type="match status" value="1"/>
</dbReference>
<dbReference type="STRING" id="1968527.B5M47_00080"/>
<dbReference type="Pfam" id="PF13588">
    <property type="entry name" value="HSDR_N_2"/>
    <property type="match status" value="1"/>
</dbReference>
<dbReference type="InterPro" id="IPR029063">
    <property type="entry name" value="SAM-dependent_MTases_sf"/>
</dbReference>
<comment type="caution">
    <text evidence="3">The sequence shown here is derived from an EMBL/GenBank/DDBJ whole genome shotgun (WGS) entry which is preliminary data.</text>
</comment>
<dbReference type="AlphaFoldDB" id="A0A1W9P1D4"/>
<protein>
    <submittedName>
        <fullName evidence="3">Uncharacterized protein</fullName>
    </submittedName>
</protein>
<feature type="domain" description="DNA methylase adenine-specific" evidence="1">
    <location>
        <begin position="323"/>
        <end position="604"/>
    </location>
</feature>
<dbReference type="PANTHER" id="PTHR42998">
    <property type="entry name" value="TYPE I RESTRICTION ENZYME HINDVIIP M PROTEIN-RELATED"/>
    <property type="match status" value="1"/>
</dbReference>
<evidence type="ECO:0000313" key="4">
    <source>
        <dbReference type="Proteomes" id="UP000192520"/>
    </source>
</evidence>
<dbReference type="InterPro" id="IPR052916">
    <property type="entry name" value="Type-I_RE_MTase_Subunit"/>
</dbReference>
<dbReference type="EMBL" id="MZGJ01000001">
    <property type="protein sequence ID" value="OQX51583.1"/>
    <property type="molecule type" value="Genomic_DNA"/>
</dbReference>
<evidence type="ECO:0000259" key="1">
    <source>
        <dbReference type="Pfam" id="PF02384"/>
    </source>
</evidence>
<reference evidence="4" key="1">
    <citation type="submission" date="2017-03" db="EMBL/GenBank/DDBJ databases">
        <title>Novel pathways for hydrocarbon cycling and metabolic interdependencies in hydrothermal sediment communities.</title>
        <authorList>
            <person name="Dombrowski N."/>
            <person name="Seitz K."/>
            <person name="Teske A."/>
            <person name="Baker B."/>
        </authorList>
    </citation>
    <scope>NUCLEOTIDE SEQUENCE [LARGE SCALE GENOMIC DNA]</scope>
</reference>
<accession>A0A1W9P1D4</accession>
<gene>
    <name evidence="3" type="ORF">B5M47_00080</name>
</gene>
<sequence>MPKLPDPFSIKPTKEQVKITREIIDAIFKDPQVKYGLREFSKLKIEEVLQVFEKEKGKFYTRCFKRDKDILVYNKNKNTSKPEEIIRQLWLIRLIKDYRYPLERIELEKDIRFGREVHAKAADIVIYQKDKVTPYIIIEVKSPTEEKGIDQLKTYLNAEGSPIGVWSNGKERVILYRPYPKQFEDTLTEIPRVDQTVNDVLEERKTLKQLTSDYNLIERIKILEELVLANAGVDVFQEIFKLIYAKLYDEKEAKSRLDQEVYFRKSKDPKFTFDIINRLFKESVEEWPGIFNRYDEILLSPDHLSVCVGQLQDIKLLDSNLEVVDAAFEYLLPEVSKGKKGQYFTPRHVIDMAVKMLNPRDKEYIIDPASGSGGFLIHAMQWVWSYDLKDALHEKQVEYARRYLYGIDFDDKPVKISRALMLIAGDGRSHIFKLNSLNPKEWLGSNSEKEKARAELRERLLKTGDYERDRENEETFRNFAFDVLLTNPPFAGKIKEQLLLREYELVKNKKGKIPKQVGRDLLFIERALQFIKPGGRLAIVLPQGKLNNTNTEHIRQWLFDKARILAVVGLHGNTFKPHTGTKTSILFLQKWNDNPKLGPLNPYQEDYPIFMAVSKKPGKDNSGEYVYKKDEKGNYILDEKGRRILDHDLDEIAEAFVKFAKEQKFNFWE</sequence>
<dbReference type="InterPro" id="IPR003356">
    <property type="entry name" value="DNA_methylase_A-5"/>
</dbReference>
<dbReference type="Proteomes" id="UP000192520">
    <property type="component" value="Unassembled WGS sequence"/>
</dbReference>
<evidence type="ECO:0000313" key="3">
    <source>
        <dbReference type="EMBL" id="OQX51583.1"/>
    </source>
</evidence>
<dbReference type="Pfam" id="PF02384">
    <property type="entry name" value="N6_Mtase"/>
    <property type="match status" value="1"/>
</dbReference>
<organism evidence="3 4">
    <name type="scientific">candidate division CPR3 bacterium 4484_211</name>
    <dbReference type="NCBI Taxonomy" id="1968527"/>
    <lineage>
        <taxon>Bacteria</taxon>
        <taxon>Bacteria division CPR3</taxon>
    </lineage>
</organism>
<dbReference type="Gene3D" id="3.40.50.150">
    <property type="entry name" value="Vaccinia Virus protein VP39"/>
    <property type="match status" value="1"/>
</dbReference>
<name>A0A1W9P1D4_UNCC3</name>
<feature type="domain" description="Type I restriction enzyme R protein N-terminal" evidence="2">
    <location>
        <begin position="82"/>
        <end position="191"/>
    </location>
</feature>
<dbReference type="GO" id="GO:0003677">
    <property type="term" value="F:DNA binding"/>
    <property type="evidence" value="ECO:0007669"/>
    <property type="project" value="InterPro"/>
</dbReference>
<proteinExistence type="predicted"/>
<evidence type="ECO:0000259" key="2">
    <source>
        <dbReference type="Pfam" id="PF13588"/>
    </source>
</evidence>